<dbReference type="Proteomes" id="UP000176893">
    <property type="component" value="Unassembled WGS sequence"/>
</dbReference>
<comment type="caution">
    <text evidence="1">The sequence shown here is derived from an EMBL/GenBank/DDBJ whole genome shotgun (WGS) entry which is preliminary data.</text>
</comment>
<name>A0A1F8EE19_9BACT</name>
<reference evidence="1 2" key="1">
    <citation type="journal article" date="2016" name="Nat. Commun.">
        <title>Thousands of microbial genomes shed light on interconnected biogeochemical processes in an aquifer system.</title>
        <authorList>
            <person name="Anantharaman K."/>
            <person name="Brown C.T."/>
            <person name="Hug L.A."/>
            <person name="Sharon I."/>
            <person name="Castelle C.J."/>
            <person name="Probst A.J."/>
            <person name="Thomas B.C."/>
            <person name="Singh A."/>
            <person name="Wilkins M.J."/>
            <person name="Karaoz U."/>
            <person name="Brodie E.L."/>
            <person name="Williams K.H."/>
            <person name="Hubbard S.S."/>
            <person name="Banfield J.F."/>
        </authorList>
    </citation>
    <scope>NUCLEOTIDE SEQUENCE [LARGE SCALE GENOMIC DNA]</scope>
</reference>
<dbReference type="STRING" id="1802661.A2649_00305"/>
<proteinExistence type="predicted"/>
<gene>
    <name evidence="1" type="ORF">A2649_00305</name>
</gene>
<evidence type="ECO:0000313" key="2">
    <source>
        <dbReference type="Proteomes" id="UP000176893"/>
    </source>
</evidence>
<protein>
    <submittedName>
        <fullName evidence="1">Uncharacterized protein</fullName>
    </submittedName>
</protein>
<accession>A0A1F8EE19</accession>
<dbReference type="EMBL" id="MGJB01000005">
    <property type="protein sequence ID" value="OGM99093.1"/>
    <property type="molecule type" value="Genomic_DNA"/>
</dbReference>
<dbReference type="AlphaFoldDB" id="A0A1F8EE19"/>
<evidence type="ECO:0000313" key="1">
    <source>
        <dbReference type="EMBL" id="OGM99093.1"/>
    </source>
</evidence>
<organism evidence="1 2">
    <name type="scientific">Candidatus Yanofskybacteria bacterium RIFCSPHIGHO2_01_FULL_41_26</name>
    <dbReference type="NCBI Taxonomy" id="1802661"/>
    <lineage>
        <taxon>Bacteria</taxon>
        <taxon>Candidatus Yanofskyibacteriota</taxon>
    </lineage>
</organism>
<sequence>MKKIIALTLIIGSLTFAGLILFNTPSLPQQKNLAPILESAAKNQTEQIATEAKPPKNSTNQLAETIAKELLKEKNPSGLKPVDPEKIINEVFKNGIANFDVSIINPDIKMADLKISSDNSEAAIKNYALNFKKILAQYAPTGRPQNYDASLEDLKILLGFYTNSLPELYQIDVPPQLAQLHREGLKVFQAEKNVLEKLVNSNNDPVGAILVMEMLPVLDIQLTEFINGKINKL</sequence>